<name>X0SGY7_9ZZZZ</name>
<sequence>MYKVFVRNWWKRNPTWPDGREPSPGRQHTLQKRIKTEEEARAICKRYNATHEPGFLSRKAEYTET</sequence>
<evidence type="ECO:0000313" key="1">
    <source>
        <dbReference type="EMBL" id="GAF74376.1"/>
    </source>
</evidence>
<organism evidence="1">
    <name type="scientific">marine sediment metagenome</name>
    <dbReference type="NCBI Taxonomy" id="412755"/>
    <lineage>
        <taxon>unclassified sequences</taxon>
        <taxon>metagenomes</taxon>
        <taxon>ecological metagenomes</taxon>
    </lineage>
</organism>
<gene>
    <name evidence="1" type="ORF">S01H1_17718</name>
</gene>
<dbReference type="EMBL" id="BARS01009419">
    <property type="protein sequence ID" value="GAF74376.1"/>
    <property type="molecule type" value="Genomic_DNA"/>
</dbReference>
<dbReference type="AlphaFoldDB" id="X0SGY7"/>
<proteinExistence type="predicted"/>
<comment type="caution">
    <text evidence="1">The sequence shown here is derived from an EMBL/GenBank/DDBJ whole genome shotgun (WGS) entry which is preliminary data.</text>
</comment>
<accession>X0SGY7</accession>
<reference evidence="1" key="1">
    <citation type="journal article" date="2014" name="Front. Microbiol.">
        <title>High frequency of phylogenetically diverse reductive dehalogenase-homologous genes in deep subseafloor sedimentary metagenomes.</title>
        <authorList>
            <person name="Kawai M."/>
            <person name="Futagami T."/>
            <person name="Toyoda A."/>
            <person name="Takaki Y."/>
            <person name="Nishi S."/>
            <person name="Hori S."/>
            <person name="Arai W."/>
            <person name="Tsubouchi T."/>
            <person name="Morono Y."/>
            <person name="Uchiyama I."/>
            <person name="Ito T."/>
            <person name="Fujiyama A."/>
            <person name="Inagaki F."/>
            <person name="Takami H."/>
        </authorList>
    </citation>
    <scope>NUCLEOTIDE SEQUENCE</scope>
    <source>
        <strain evidence="1">Expedition CK06-06</strain>
    </source>
</reference>
<protein>
    <submittedName>
        <fullName evidence="1">Uncharacterized protein</fullName>
    </submittedName>
</protein>